<dbReference type="EMBL" id="CP006841">
    <property type="protein sequence ID" value="ALA68599.1"/>
    <property type="molecule type" value="Genomic_DNA"/>
</dbReference>
<organism evidence="2 3">
    <name type="scientific">Corynebacterium lactis RW2-5</name>
    <dbReference type="NCBI Taxonomy" id="1408189"/>
    <lineage>
        <taxon>Bacteria</taxon>
        <taxon>Bacillati</taxon>
        <taxon>Actinomycetota</taxon>
        <taxon>Actinomycetes</taxon>
        <taxon>Mycobacteriales</taxon>
        <taxon>Corynebacteriaceae</taxon>
        <taxon>Corynebacterium</taxon>
    </lineage>
</organism>
<keyword evidence="1" id="KW-1133">Transmembrane helix</keyword>
<protein>
    <submittedName>
        <fullName evidence="2">Uncharacterized protein</fullName>
    </submittedName>
</protein>
<dbReference type="KEGG" id="clw:CLAC_08595"/>
<dbReference type="STRING" id="1408189.CLAC_08595"/>
<keyword evidence="1" id="KW-0472">Membrane</keyword>
<dbReference type="PATRIC" id="fig|1408189.4.peg.1719"/>
<evidence type="ECO:0000313" key="2">
    <source>
        <dbReference type="EMBL" id="ALA68599.1"/>
    </source>
</evidence>
<name>A0A0K2H3I0_9CORY</name>
<dbReference type="AlphaFoldDB" id="A0A0K2H3I0"/>
<keyword evidence="1" id="KW-0812">Transmembrane</keyword>
<sequence>MDRRKIIAVLITLITILTCVEIYRFMQTLPA</sequence>
<evidence type="ECO:0000256" key="1">
    <source>
        <dbReference type="SAM" id="Phobius"/>
    </source>
</evidence>
<reference evidence="2 3" key="1">
    <citation type="submission" date="2013-10" db="EMBL/GenBank/DDBJ databases">
        <title>Complete genome sequence of Corynebacterium lactis DSM 45799(T), isolated from raw cow milk.</title>
        <authorList>
            <person name="Ruckert C."/>
            <person name="Albersmeier A."/>
            <person name="Lipski A."/>
            <person name="Kalinowski J."/>
        </authorList>
    </citation>
    <scope>NUCLEOTIDE SEQUENCE [LARGE SCALE GENOMIC DNA]</scope>
    <source>
        <strain evidence="2 3">RW2-5</strain>
    </source>
</reference>
<accession>A0A0K2H3I0</accession>
<dbReference type="Proteomes" id="UP000058446">
    <property type="component" value="Chromosome"/>
</dbReference>
<feature type="transmembrane region" description="Helical" evidence="1">
    <location>
        <begin position="7"/>
        <end position="26"/>
    </location>
</feature>
<evidence type="ECO:0000313" key="3">
    <source>
        <dbReference type="Proteomes" id="UP000058446"/>
    </source>
</evidence>
<gene>
    <name evidence="2" type="ORF">CLAC_08595</name>
</gene>
<proteinExistence type="predicted"/>
<keyword evidence="3" id="KW-1185">Reference proteome</keyword>